<name>A0A853JA81_9GAMM</name>
<accession>A0A853JA81</accession>
<keyword evidence="1" id="KW-0812">Transmembrane</keyword>
<dbReference type="RefSeq" id="WP_180677923.1">
    <property type="nucleotide sequence ID" value="NZ_JACCKA010000049.1"/>
</dbReference>
<keyword evidence="1" id="KW-1133">Transmembrane helix</keyword>
<dbReference type="EMBL" id="JACCKA010000049">
    <property type="protein sequence ID" value="NZA26126.1"/>
    <property type="molecule type" value="Genomic_DNA"/>
</dbReference>
<gene>
    <name evidence="2" type="ORF">H0E84_06985</name>
</gene>
<keyword evidence="3" id="KW-1185">Reference proteome</keyword>
<comment type="caution">
    <text evidence="2">The sequence shown here is derived from an EMBL/GenBank/DDBJ whole genome shotgun (WGS) entry which is preliminary data.</text>
</comment>
<dbReference type="AlphaFoldDB" id="A0A853JA81"/>
<feature type="transmembrane region" description="Helical" evidence="1">
    <location>
        <begin position="20"/>
        <end position="47"/>
    </location>
</feature>
<evidence type="ECO:0000313" key="2">
    <source>
        <dbReference type="EMBL" id="NZA26126.1"/>
    </source>
</evidence>
<dbReference type="Proteomes" id="UP000578091">
    <property type="component" value="Unassembled WGS sequence"/>
</dbReference>
<keyword evidence="1" id="KW-0472">Membrane</keyword>
<reference evidence="2 3" key="1">
    <citation type="submission" date="2020-07" db="EMBL/GenBank/DDBJ databases">
        <title>Luteimonas sp. SJ-92.</title>
        <authorList>
            <person name="Huang X.-X."/>
            <person name="Xu L."/>
            <person name="Sun J.-Q."/>
        </authorList>
    </citation>
    <scope>NUCLEOTIDE SEQUENCE [LARGE SCALE GENOMIC DNA]</scope>
    <source>
        <strain evidence="2 3">SJ-92</strain>
    </source>
</reference>
<protein>
    <submittedName>
        <fullName evidence="2">Uncharacterized protein</fullName>
    </submittedName>
</protein>
<sequence length="79" mass="8480">MIPLTLSIFNDPYEWDDVAIIAAGTGVATLVPAIGWPFSLLVLIGLLHWRISADWVPDLTVAVVASRLATIPALMLLSP</sequence>
<proteinExistence type="predicted"/>
<evidence type="ECO:0000313" key="3">
    <source>
        <dbReference type="Proteomes" id="UP000578091"/>
    </source>
</evidence>
<evidence type="ECO:0000256" key="1">
    <source>
        <dbReference type="SAM" id="Phobius"/>
    </source>
</evidence>
<organism evidence="2 3">
    <name type="scientific">Luteimonas salinisoli</name>
    <dbReference type="NCBI Taxonomy" id="2752307"/>
    <lineage>
        <taxon>Bacteria</taxon>
        <taxon>Pseudomonadati</taxon>
        <taxon>Pseudomonadota</taxon>
        <taxon>Gammaproteobacteria</taxon>
        <taxon>Lysobacterales</taxon>
        <taxon>Lysobacteraceae</taxon>
        <taxon>Luteimonas</taxon>
    </lineage>
</organism>